<sequence length="189" mass="21059">MLKLAKIISGHSNKKKKEDISALRKSADTLKDYSAISIVDKIDQTNHTNSSILNQIDVTSTDNSSNVESSTYAVEDPVWSTIEWNIQSFGIDEVSIITSNVWNDDNQQQVRNIRNSNSKDGILRDDFEENVWADVQIVSSTPGSSFTATELSNNIVQSVDHKTPLTLHKKVGQETLRNQGLLTPPNMEN</sequence>
<accession>A0A9N9P5Y6</accession>
<dbReference type="OrthoDB" id="2429727at2759"/>
<reference evidence="1" key="1">
    <citation type="submission" date="2021-06" db="EMBL/GenBank/DDBJ databases">
        <authorList>
            <person name="Kallberg Y."/>
            <person name="Tangrot J."/>
            <person name="Rosling A."/>
        </authorList>
    </citation>
    <scope>NUCLEOTIDE SEQUENCE</scope>
    <source>
        <strain evidence="1">IN212</strain>
    </source>
</reference>
<evidence type="ECO:0000313" key="2">
    <source>
        <dbReference type="Proteomes" id="UP000789396"/>
    </source>
</evidence>
<feature type="non-terminal residue" evidence="1">
    <location>
        <position position="189"/>
    </location>
</feature>
<gene>
    <name evidence="1" type="ORF">RFULGI_LOCUS16920</name>
</gene>
<protein>
    <submittedName>
        <fullName evidence="1">4414_t:CDS:1</fullName>
    </submittedName>
</protein>
<organism evidence="1 2">
    <name type="scientific">Racocetra fulgida</name>
    <dbReference type="NCBI Taxonomy" id="60492"/>
    <lineage>
        <taxon>Eukaryota</taxon>
        <taxon>Fungi</taxon>
        <taxon>Fungi incertae sedis</taxon>
        <taxon>Mucoromycota</taxon>
        <taxon>Glomeromycotina</taxon>
        <taxon>Glomeromycetes</taxon>
        <taxon>Diversisporales</taxon>
        <taxon>Gigasporaceae</taxon>
        <taxon>Racocetra</taxon>
    </lineage>
</organism>
<dbReference type="EMBL" id="CAJVPZ010063053">
    <property type="protein sequence ID" value="CAG8792865.1"/>
    <property type="molecule type" value="Genomic_DNA"/>
</dbReference>
<proteinExistence type="predicted"/>
<keyword evidence="2" id="KW-1185">Reference proteome</keyword>
<dbReference type="Proteomes" id="UP000789396">
    <property type="component" value="Unassembled WGS sequence"/>
</dbReference>
<comment type="caution">
    <text evidence="1">The sequence shown here is derived from an EMBL/GenBank/DDBJ whole genome shotgun (WGS) entry which is preliminary data.</text>
</comment>
<dbReference type="AlphaFoldDB" id="A0A9N9P5Y6"/>
<name>A0A9N9P5Y6_9GLOM</name>
<evidence type="ECO:0000313" key="1">
    <source>
        <dbReference type="EMBL" id="CAG8792865.1"/>
    </source>
</evidence>